<dbReference type="Pfam" id="PF02417">
    <property type="entry name" value="Chromate_transp"/>
    <property type="match status" value="2"/>
</dbReference>
<dbReference type="GO" id="GO:0015109">
    <property type="term" value="F:chromate transmembrane transporter activity"/>
    <property type="evidence" value="ECO:0007669"/>
    <property type="project" value="InterPro"/>
</dbReference>
<feature type="transmembrane region" description="Helical" evidence="7">
    <location>
        <begin position="433"/>
        <end position="450"/>
    </location>
</feature>
<dbReference type="Proteomes" id="UP000246352">
    <property type="component" value="Unassembled WGS sequence"/>
</dbReference>
<feature type="transmembrane region" description="Helical" evidence="7">
    <location>
        <begin position="132"/>
        <end position="152"/>
    </location>
</feature>
<feature type="transmembrane region" description="Helical" evidence="7">
    <location>
        <begin position="293"/>
        <end position="313"/>
    </location>
</feature>
<proteinExistence type="inferred from homology"/>
<reference evidence="8 9" key="1">
    <citation type="submission" date="2018-05" db="EMBL/GenBank/DDBJ databases">
        <title>Genomic Encyclopedia of Type Strains, Phase IV (KMG-IV): sequencing the most valuable type-strain genomes for metagenomic binning, comparative biology and taxonomic classification.</title>
        <authorList>
            <person name="Goeker M."/>
        </authorList>
    </citation>
    <scope>NUCLEOTIDE SEQUENCE [LARGE SCALE GENOMIC DNA]</scope>
    <source>
        <strain evidence="8 9">DSM 16791</strain>
    </source>
</reference>
<feature type="transmembrane region" description="Helical" evidence="7">
    <location>
        <begin position="325"/>
        <end position="349"/>
    </location>
</feature>
<accession>A0A317PG09</accession>
<evidence type="ECO:0000256" key="4">
    <source>
        <dbReference type="ARBA" id="ARBA00022692"/>
    </source>
</evidence>
<keyword evidence="3" id="KW-1003">Cell membrane</keyword>
<comment type="similarity">
    <text evidence="2">Belongs to the chromate ion transporter (CHR) (TC 2.A.51) family.</text>
</comment>
<organism evidence="8 9">
    <name type="scientific">Hoeflea marina</name>
    <dbReference type="NCBI Taxonomy" id="274592"/>
    <lineage>
        <taxon>Bacteria</taxon>
        <taxon>Pseudomonadati</taxon>
        <taxon>Pseudomonadota</taxon>
        <taxon>Alphaproteobacteria</taxon>
        <taxon>Hyphomicrobiales</taxon>
        <taxon>Rhizobiaceae</taxon>
        <taxon>Hoeflea</taxon>
    </lineage>
</organism>
<keyword evidence="9" id="KW-1185">Reference proteome</keyword>
<evidence type="ECO:0000256" key="5">
    <source>
        <dbReference type="ARBA" id="ARBA00022989"/>
    </source>
</evidence>
<evidence type="ECO:0000313" key="9">
    <source>
        <dbReference type="Proteomes" id="UP000246352"/>
    </source>
</evidence>
<dbReference type="AlphaFoldDB" id="A0A317PG09"/>
<dbReference type="PANTHER" id="PTHR33567:SF3">
    <property type="entry name" value="CHROMATE ION TRANSPORTER (EUROFUNG)"/>
    <property type="match status" value="1"/>
</dbReference>
<dbReference type="PIRSF" id="PIRSF004810">
    <property type="entry name" value="ChrA"/>
    <property type="match status" value="1"/>
</dbReference>
<protein>
    <submittedName>
        <fullName evidence="8">Chromate transporter</fullName>
    </submittedName>
</protein>
<evidence type="ECO:0000256" key="7">
    <source>
        <dbReference type="SAM" id="Phobius"/>
    </source>
</evidence>
<dbReference type="InterPro" id="IPR014047">
    <property type="entry name" value="Chr_Tranpt_l_chain"/>
</dbReference>
<dbReference type="InterPro" id="IPR003370">
    <property type="entry name" value="Chromate_transpt"/>
</dbReference>
<evidence type="ECO:0000256" key="6">
    <source>
        <dbReference type="ARBA" id="ARBA00023136"/>
    </source>
</evidence>
<name>A0A317PG09_9HYPH</name>
<keyword evidence="4 7" id="KW-0812">Transmembrane</keyword>
<dbReference type="EMBL" id="QGTR01000006">
    <property type="protein sequence ID" value="PWV97601.1"/>
    <property type="molecule type" value="Genomic_DNA"/>
</dbReference>
<keyword evidence="6 7" id="KW-0472">Membrane</keyword>
<gene>
    <name evidence="8" type="ORF">DFR52_106124</name>
</gene>
<dbReference type="GO" id="GO:0005886">
    <property type="term" value="C:plasma membrane"/>
    <property type="evidence" value="ECO:0007669"/>
    <property type="project" value="UniProtKB-SubCell"/>
</dbReference>
<sequence length="451" mass="47472">MRDRQPTSTLAKRGDALTEIDPPAAPNWRELFQVFGRIGLLSFGGPAGQIALMHRELVEERNWLDEDRFLHALNFCMLLPGPEAMQLATYSGWLMRGMRGGLLAGLLFVLPGFAVMLALAAVYLSYGEMPAVAGVLFGLKAAVLAIVLEALMRVSKRALKTRMAWAICIAAFVAIALLKLPFPLIVLGAAAVGVGLDLATGPAPVSGPAEPRGDNLWPSTLRALIVWGLIWLAPLAMLVLLPGIPAVLPAMAEFFSKAAIVTFGGAYAVLAYVGQQAVDVQGWLVPGDMLAGLGLAETTPGPLILVLVFVGFLGGARQSGLDPLLGGLLGGTVALVFTFVPCFLWIFAGAPHIERLRSVKWLAAGFAAITAAVVGVIANLAVWFALHVLFADVGEWRTGPLTFPLPDPATLDWRALAIAATAAIALLRWHVNLFAVLAGATLAGLAVAFAG</sequence>
<evidence type="ECO:0000256" key="3">
    <source>
        <dbReference type="ARBA" id="ARBA00022475"/>
    </source>
</evidence>
<dbReference type="NCBIfam" id="TIGR00937">
    <property type="entry name" value="2A51"/>
    <property type="match status" value="1"/>
</dbReference>
<feature type="transmembrane region" description="Helical" evidence="7">
    <location>
        <begin position="102"/>
        <end position="126"/>
    </location>
</feature>
<feature type="transmembrane region" description="Helical" evidence="7">
    <location>
        <begin position="164"/>
        <end position="192"/>
    </location>
</feature>
<comment type="subcellular location">
    <subcellularLocation>
        <location evidence="1">Cell membrane</location>
        <topology evidence="1">Multi-pass membrane protein</topology>
    </subcellularLocation>
</comment>
<comment type="caution">
    <text evidence="8">The sequence shown here is derived from an EMBL/GenBank/DDBJ whole genome shotgun (WGS) entry which is preliminary data.</text>
</comment>
<evidence type="ECO:0000256" key="2">
    <source>
        <dbReference type="ARBA" id="ARBA00005262"/>
    </source>
</evidence>
<evidence type="ECO:0000256" key="1">
    <source>
        <dbReference type="ARBA" id="ARBA00004651"/>
    </source>
</evidence>
<evidence type="ECO:0000313" key="8">
    <source>
        <dbReference type="EMBL" id="PWV97601.1"/>
    </source>
</evidence>
<keyword evidence="5 7" id="KW-1133">Transmembrane helix</keyword>
<feature type="transmembrane region" description="Helical" evidence="7">
    <location>
        <begin position="254"/>
        <end position="273"/>
    </location>
</feature>
<feature type="transmembrane region" description="Helical" evidence="7">
    <location>
        <begin position="361"/>
        <end position="390"/>
    </location>
</feature>
<feature type="transmembrane region" description="Helical" evidence="7">
    <location>
        <begin position="224"/>
        <end position="247"/>
    </location>
</feature>
<dbReference type="PANTHER" id="PTHR33567">
    <property type="entry name" value="CHROMATE ION TRANSPORTER (EUROFUNG)"/>
    <property type="match status" value="1"/>
</dbReference>